<gene>
    <name evidence="1" type="ORF">B0J13DRAFT_520174</name>
</gene>
<dbReference type="AlphaFoldDB" id="A0A9P9FB29"/>
<reference evidence="1" key="1">
    <citation type="journal article" date="2021" name="Nat. Commun.">
        <title>Genetic determinants of endophytism in the Arabidopsis root mycobiome.</title>
        <authorList>
            <person name="Mesny F."/>
            <person name="Miyauchi S."/>
            <person name="Thiergart T."/>
            <person name="Pickel B."/>
            <person name="Atanasova L."/>
            <person name="Karlsson M."/>
            <person name="Huettel B."/>
            <person name="Barry K.W."/>
            <person name="Haridas S."/>
            <person name="Chen C."/>
            <person name="Bauer D."/>
            <person name="Andreopoulos W."/>
            <person name="Pangilinan J."/>
            <person name="LaButti K."/>
            <person name="Riley R."/>
            <person name="Lipzen A."/>
            <person name="Clum A."/>
            <person name="Drula E."/>
            <person name="Henrissat B."/>
            <person name="Kohler A."/>
            <person name="Grigoriev I.V."/>
            <person name="Martin F.M."/>
            <person name="Hacquard S."/>
        </authorList>
    </citation>
    <scope>NUCLEOTIDE SEQUENCE</scope>
    <source>
        <strain evidence="1">MPI-CAGE-AT-0021</strain>
    </source>
</reference>
<organism evidence="1 2">
    <name type="scientific">Dactylonectria estremocensis</name>
    <dbReference type="NCBI Taxonomy" id="1079267"/>
    <lineage>
        <taxon>Eukaryota</taxon>
        <taxon>Fungi</taxon>
        <taxon>Dikarya</taxon>
        <taxon>Ascomycota</taxon>
        <taxon>Pezizomycotina</taxon>
        <taxon>Sordariomycetes</taxon>
        <taxon>Hypocreomycetidae</taxon>
        <taxon>Hypocreales</taxon>
        <taxon>Nectriaceae</taxon>
        <taxon>Dactylonectria</taxon>
    </lineage>
</organism>
<dbReference type="Proteomes" id="UP000717696">
    <property type="component" value="Unassembled WGS sequence"/>
</dbReference>
<evidence type="ECO:0000313" key="2">
    <source>
        <dbReference type="Proteomes" id="UP000717696"/>
    </source>
</evidence>
<name>A0A9P9FB29_9HYPO</name>
<dbReference type="EMBL" id="JAGMUU010000003">
    <property type="protein sequence ID" value="KAH7157439.1"/>
    <property type="molecule type" value="Genomic_DNA"/>
</dbReference>
<keyword evidence="2" id="KW-1185">Reference proteome</keyword>
<accession>A0A9P9FB29</accession>
<evidence type="ECO:0000313" key="1">
    <source>
        <dbReference type="EMBL" id="KAH7157439.1"/>
    </source>
</evidence>
<proteinExistence type="predicted"/>
<protein>
    <submittedName>
        <fullName evidence="1">Uncharacterized protein</fullName>
    </submittedName>
</protein>
<comment type="caution">
    <text evidence="1">The sequence shown here is derived from an EMBL/GenBank/DDBJ whole genome shotgun (WGS) entry which is preliminary data.</text>
</comment>
<sequence>MRDTRGATTGARLFWRTRQSASGNQPRRIRESWKDKVQRTWGFEHRIPEDASDGGVVRKLLIPSSAPTLDAVDRGWIGCHTSPWAVDGSWVRAGPEPWFPSCSKSLGFVFGCVVPWTKWNTQAPSARGDVRWSSSGNRGPARCGVPVLRQGSQGQTRGGWATARIGDRIRSLGGQAQATGSEMFIDFGAGWTWKEVDGGRQGQVPLCQWRRSPRPAGVVNPVMSHWTLSP</sequence>